<feature type="region of interest" description="Disordered" evidence="1">
    <location>
        <begin position="55"/>
        <end position="185"/>
    </location>
</feature>
<dbReference type="RefSeq" id="WP_065082326.1">
    <property type="nucleotide sequence ID" value="NZ_FLSS01000005.1"/>
</dbReference>
<evidence type="ECO:0000313" key="2">
    <source>
        <dbReference type="EMBL" id="TYO84545.1"/>
    </source>
</evidence>
<evidence type="ECO:0000256" key="1">
    <source>
        <dbReference type="SAM" id="MobiDB-lite"/>
    </source>
</evidence>
<proteinExistence type="predicted"/>
<comment type="caution">
    <text evidence="2">The sequence shown here is derived from an EMBL/GenBank/DDBJ whole genome shotgun (WGS) entry which is preliminary data.</text>
</comment>
<evidence type="ECO:0000313" key="3">
    <source>
        <dbReference type="Proteomes" id="UP000324513"/>
    </source>
</evidence>
<protein>
    <submittedName>
        <fullName evidence="2">Uncharacterized protein</fullName>
    </submittedName>
</protein>
<gene>
    <name evidence="2" type="ORF">LX74_03969</name>
</gene>
<feature type="compositionally biased region" description="Acidic residues" evidence="1">
    <location>
        <begin position="74"/>
        <end position="86"/>
    </location>
</feature>
<dbReference type="EMBL" id="VNHK01000021">
    <property type="protein sequence ID" value="TYO84545.1"/>
    <property type="molecule type" value="Genomic_DNA"/>
</dbReference>
<dbReference type="Proteomes" id="UP000324513">
    <property type="component" value="Unassembled WGS sequence"/>
</dbReference>
<organism evidence="2 3">
    <name type="scientific">Elizabethkingia miricola</name>
    <name type="common">Chryseobacterium miricola</name>
    <dbReference type="NCBI Taxonomy" id="172045"/>
    <lineage>
        <taxon>Bacteria</taxon>
        <taxon>Pseudomonadati</taxon>
        <taxon>Bacteroidota</taxon>
        <taxon>Flavobacteriia</taxon>
        <taxon>Flavobacteriales</taxon>
        <taxon>Weeksellaceae</taxon>
        <taxon>Elizabethkingia</taxon>
    </lineage>
</organism>
<name>A0ABY3NAL1_ELIMR</name>
<keyword evidence="3" id="KW-1185">Reference proteome</keyword>
<sequence>MSKILAVAVVVGLVQDFLAAHLKINEVYVTSDGQIFLEENRAANYAEESGLTYKPYTRGFIEDLEQSEKQPEPEGLDDFKEPEEESGTTLEDTGGEKQTEELSTTRVETQEHPESVTENPETSELDSEDQEGTKEISEPEAEGAEDLFQEEETPQADTQEVEVSEEAPETRGDVKKVSRKRNTTK</sequence>
<reference evidence="2 3" key="1">
    <citation type="submission" date="2019-07" db="EMBL/GenBank/DDBJ databases">
        <title>Genomic Encyclopedia of Archaeal and Bacterial Type Strains, Phase II (KMG-II): from individual species to whole genera.</title>
        <authorList>
            <person name="Goeker M."/>
        </authorList>
    </citation>
    <scope>NUCLEOTIDE SEQUENCE [LARGE SCALE GENOMIC DNA]</scope>
    <source>
        <strain evidence="2 3">DSM 14571</strain>
    </source>
</reference>
<feature type="compositionally biased region" description="Acidic residues" evidence="1">
    <location>
        <begin position="138"/>
        <end position="167"/>
    </location>
</feature>
<accession>A0ABY3NAL1</accession>
<feature type="compositionally biased region" description="Acidic residues" evidence="1">
    <location>
        <begin position="121"/>
        <end position="130"/>
    </location>
</feature>